<organism evidence="5 6">
    <name type="scientific">Schizothecium vesticola</name>
    <dbReference type="NCBI Taxonomy" id="314040"/>
    <lineage>
        <taxon>Eukaryota</taxon>
        <taxon>Fungi</taxon>
        <taxon>Dikarya</taxon>
        <taxon>Ascomycota</taxon>
        <taxon>Pezizomycotina</taxon>
        <taxon>Sordariomycetes</taxon>
        <taxon>Sordariomycetidae</taxon>
        <taxon>Sordariales</taxon>
        <taxon>Schizotheciaceae</taxon>
        <taxon>Schizothecium</taxon>
    </lineage>
</organism>
<sequence>MWSLRRILLLVVSAHLIRAQQVTGITAGVNQQTGERPSRLDINELSSKGGPAWDLFLQALAAVEDAPEADLVSWYQIAGIHGLPFKSYNGVGQVSGGNDQAGYCPHGQITFITWHRPYLVLLEQAIHTQAQRIAAGYSGSAAATYQAAAQTLRLPYWDWASDPGAQMPPVAIQETVQVNAASGPVTMHNPLYSYQFKTFPFTDPDFQDQPLSQFSESKRCTDGSEGSAGVVRWDVIAERLGSSAARIRRETYAAFTQGPSFADMASTGGRGASLENPHNTVHQEIGCGPLSTVAHMKPVAWSAFDPIFWLHHANVDRHFAMWQAIYPENATFSHSASGQAHFGTAAGPVTADSPLKPFVNGQGQFWTSKSAESTRAFGYTYPGIDDWAKSREELRSQVKALVNTLYGPQTTTARRHRRRVAGGLGVRQGISNSSAATEFSVQIQVDRADLAPFLPCAIEVSVGGVVAGEYTLLSMPTAGIGGAKVPLPPTAAGGGNGTVEGVPELDAVKALVQRMSLVIRKGNGEGTVPVAKVPSLVVAVEGREVKQPASENEFPVYGPSRTFPVQVQDIAKE</sequence>
<evidence type="ECO:0000259" key="3">
    <source>
        <dbReference type="PROSITE" id="PS00497"/>
    </source>
</evidence>
<dbReference type="PRINTS" id="PR00092">
    <property type="entry name" value="TYROSINASE"/>
</dbReference>
<comment type="caution">
    <text evidence="5">The sequence shown here is derived from an EMBL/GenBank/DDBJ whole genome shotgun (WGS) entry which is preliminary data.</text>
</comment>
<evidence type="ECO:0000313" key="6">
    <source>
        <dbReference type="Proteomes" id="UP001172155"/>
    </source>
</evidence>
<evidence type="ECO:0000256" key="1">
    <source>
        <dbReference type="ARBA" id="ARBA00022723"/>
    </source>
</evidence>
<feature type="domain" description="Tyrosinase copper-binding" evidence="4">
    <location>
        <begin position="305"/>
        <end position="316"/>
    </location>
</feature>
<evidence type="ECO:0000256" key="2">
    <source>
        <dbReference type="SAM" id="SignalP"/>
    </source>
</evidence>
<dbReference type="InterPro" id="IPR002227">
    <property type="entry name" value="Tyrosinase_Cu-bd"/>
</dbReference>
<dbReference type="GO" id="GO:0046872">
    <property type="term" value="F:metal ion binding"/>
    <property type="evidence" value="ECO:0007669"/>
    <property type="project" value="UniProtKB-KW"/>
</dbReference>
<feature type="signal peptide" evidence="2">
    <location>
        <begin position="1"/>
        <end position="19"/>
    </location>
</feature>
<keyword evidence="2" id="KW-0732">Signal</keyword>
<dbReference type="EMBL" id="JAUKUD010000003">
    <property type="protein sequence ID" value="KAK0749656.1"/>
    <property type="molecule type" value="Genomic_DNA"/>
</dbReference>
<keyword evidence="6" id="KW-1185">Reference proteome</keyword>
<dbReference type="PROSITE" id="PS00497">
    <property type="entry name" value="TYROSINASE_1"/>
    <property type="match status" value="1"/>
</dbReference>
<feature type="chain" id="PRO_5041290741" description="Tyrosinase copper-binding domain-containing protein" evidence="2">
    <location>
        <begin position="20"/>
        <end position="573"/>
    </location>
</feature>
<dbReference type="GO" id="GO:0016491">
    <property type="term" value="F:oxidoreductase activity"/>
    <property type="evidence" value="ECO:0007669"/>
    <property type="project" value="InterPro"/>
</dbReference>
<accession>A0AA40K892</accession>
<dbReference type="AlphaFoldDB" id="A0AA40K892"/>
<feature type="domain" description="Tyrosinase copper-binding" evidence="3">
    <location>
        <begin position="106"/>
        <end position="123"/>
    </location>
</feature>
<dbReference type="PANTHER" id="PTHR11474">
    <property type="entry name" value="TYROSINASE FAMILY MEMBER"/>
    <property type="match status" value="1"/>
</dbReference>
<gene>
    <name evidence="5" type="ORF">B0T18DRAFT_323937</name>
</gene>
<protein>
    <recommendedName>
        <fullName evidence="3 4">Tyrosinase copper-binding domain-containing protein</fullName>
    </recommendedName>
</protein>
<dbReference type="PANTHER" id="PTHR11474:SF131">
    <property type="entry name" value="TYROSINASE COPPER-BINDING DOMAIN-CONTAINING PROTEIN"/>
    <property type="match status" value="1"/>
</dbReference>
<dbReference type="InterPro" id="IPR008922">
    <property type="entry name" value="Di-copper_centre_dom_sf"/>
</dbReference>
<name>A0AA40K892_9PEZI</name>
<dbReference type="SUPFAM" id="SSF48056">
    <property type="entry name" value="Di-copper centre-containing domain"/>
    <property type="match status" value="1"/>
</dbReference>
<reference evidence="5" key="1">
    <citation type="submission" date="2023-06" db="EMBL/GenBank/DDBJ databases">
        <title>Genome-scale phylogeny and comparative genomics of the fungal order Sordariales.</title>
        <authorList>
            <consortium name="Lawrence Berkeley National Laboratory"/>
            <person name="Hensen N."/>
            <person name="Bonometti L."/>
            <person name="Westerberg I."/>
            <person name="Brannstrom I.O."/>
            <person name="Guillou S."/>
            <person name="Cros-Aarteil S."/>
            <person name="Calhoun S."/>
            <person name="Haridas S."/>
            <person name="Kuo A."/>
            <person name="Mondo S."/>
            <person name="Pangilinan J."/>
            <person name="Riley R."/>
            <person name="LaButti K."/>
            <person name="Andreopoulos B."/>
            <person name="Lipzen A."/>
            <person name="Chen C."/>
            <person name="Yanf M."/>
            <person name="Daum C."/>
            <person name="Ng V."/>
            <person name="Clum A."/>
            <person name="Steindorff A."/>
            <person name="Ohm R."/>
            <person name="Martin F."/>
            <person name="Silar P."/>
            <person name="Natvig D."/>
            <person name="Lalanne C."/>
            <person name="Gautier V."/>
            <person name="Ament-velasquez S.L."/>
            <person name="Kruys A."/>
            <person name="Hutchinson M.I."/>
            <person name="Powell A.J."/>
            <person name="Barry K."/>
            <person name="Miller A.N."/>
            <person name="Grigoriev I.V."/>
            <person name="Debuchy R."/>
            <person name="Gladieux P."/>
            <person name="Thoren M.H."/>
            <person name="Johannesson H."/>
        </authorList>
    </citation>
    <scope>NUCLEOTIDE SEQUENCE</scope>
    <source>
        <strain evidence="5">SMH3187-1</strain>
    </source>
</reference>
<dbReference type="Gene3D" id="1.10.1280.10">
    <property type="entry name" value="Di-copper center containing domain from catechol oxidase"/>
    <property type="match status" value="1"/>
</dbReference>
<dbReference type="InterPro" id="IPR050316">
    <property type="entry name" value="Tyrosinase/Hemocyanin"/>
</dbReference>
<evidence type="ECO:0000259" key="4">
    <source>
        <dbReference type="PROSITE" id="PS00498"/>
    </source>
</evidence>
<dbReference type="PROSITE" id="PS00498">
    <property type="entry name" value="TYROSINASE_2"/>
    <property type="match status" value="1"/>
</dbReference>
<proteinExistence type="predicted"/>
<dbReference type="Pfam" id="PF00264">
    <property type="entry name" value="Tyrosinase"/>
    <property type="match status" value="1"/>
</dbReference>
<keyword evidence="1" id="KW-0479">Metal-binding</keyword>
<dbReference type="Proteomes" id="UP001172155">
    <property type="component" value="Unassembled WGS sequence"/>
</dbReference>
<evidence type="ECO:0000313" key="5">
    <source>
        <dbReference type="EMBL" id="KAK0749656.1"/>
    </source>
</evidence>